<organism evidence="1 2">
    <name type="scientific">Linum tenue</name>
    <dbReference type="NCBI Taxonomy" id="586396"/>
    <lineage>
        <taxon>Eukaryota</taxon>
        <taxon>Viridiplantae</taxon>
        <taxon>Streptophyta</taxon>
        <taxon>Embryophyta</taxon>
        <taxon>Tracheophyta</taxon>
        <taxon>Spermatophyta</taxon>
        <taxon>Magnoliopsida</taxon>
        <taxon>eudicotyledons</taxon>
        <taxon>Gunneridae</taxon>
        <taxon>Pentapetalae</taxon>
        <taxon>rosids</taxon>
        <taxon>fabids</taxon>
        <taxon>Malpighiales</taxon>
        <taxon>Linaceae</taxon>
        <taxon>Linum</taxon>
    </lineage>
</organism>
<evidence type="ECO:0000313" key="1">
    <source>
        <dbReference type="EMBL" id="CAI0385693.1"/>
    </source>
</evidence>
<sequence length="90" mass="10350">MDYADYDGSIPVSFIHKYLKRKLDLHSEEEIEIKCMGQPVLPTLQLRNLVEQWIQKESTSERGEARVGSSAKEFVMVLAYARRESKSSSN</sequence>
<keyword evidence="2" id="KW-1185">Reference proteome</keyword>
<name>A0AAV0HLB2_9ROSI</name>
<reference evidence="1" key="1">
    <citation type="submission" date="2022-08" db="EMBL/GenBank/DDBJ databases">
        <authorList>
            <person name="Gutierrez-Valencia J."/>
        </authorList>
    </citation>
    <scope>NUCLEOTIDE SEQUENCE</scope>
</reference>
<dbReference type="InterPro" id="IPR044807">
    <property type="entry name" value="DRIP1-like"/>
</dbReference>
<dbReference type="GO" id="GO:0004842">
    <property type="term" value="F:ubiquitin-protein transferase activity"/>
    <property type="evidence" value="ECO:0007669"/>
    <property type="project" value="InterPro"/>
</dbReference>
<dbReference type="PANTHER" id="PTHR46293">
    <property type="entry name" value="E3 UBIQUITIN PROTEIN LIGASE DRIP1"/>
    <property type="match status" value="1"/>
</dbReference>
<proteinExistence type="predicted"/>
<evidence type="ECO:0000313" key="2">
    <source>
        <dbReference type="Proteomes" id="UP001154282"/>
    </source>
</evidence>
<protein>
    <submittedName>
        <fullName evidence="1">Uncharacterized protein</fullName>
    </submittedName>
</protein>
<comment type="caution">
    <text evidence="1">The sequence shown here is derived from an EMBL/GenBank/DDBJ whole genome shotgun (WGS) entry which is preliminary data.</text>
</comment>
<dbReference type="PANTHER" id="PTHR46293:SF1">
    <property type="entry name" value="OS03G0632800 PROTEIN"/>
    <property type="match status" value="1"/>
</dbReference>
<dbReference type="EMBL" id="CAMGYJ010000002">
    <property type="protein sequence ID" value="CAI0385693.1"/>
    <property type="molecule type" value="Genomic_DNA"/>
</dbReference>
<dbReference type="AlphaFoldDB" id="A0AAV0HLB2"/>
<accession>A0AAV0HLB2</accession>
<dbReference type="Proteomes" id="UP001154282">
    <property type="component" value="Unassembled WGS sequence"/>
</dbReference>
<gene>
    <name evidence="1" type="ORF">LITE_LOCUS4878</name>
</gene>